<evidence type="ECO:0000256" key="1">
    <source>
        <dbReference type="ARBA" id="ARBA00009809"/>
    </source>
</evidence>
<evidence type="ECO:0000259" key="3">
    <source>
        <dbReference type="Pfam" id="PF01301"/>
    </source>
</evidence>
<protein>
    <recommendedName>
        <fullName evidence="7">Glycoside hydrolase 35 catalytic domain-containing protein</fullName>
    </recommendedName>
</protein>
<evidence type="ECO:0000313" key="6">
    <source>
        <dbReference type="Proteomes" id="UP000625711"/>
    </source>
</evidence>
<comment type="similarity">
    <text evidence="1">Belongs to the glycosyl hydrolase 35 family.</text>
</comment>
<dbReference type="InterPro" id="IPR017853">
    <property type="entry name" value="GH"/>
</dbReference>
<dbReference type="EMBL" id="JAACXV010013476">
    <property type="protein sequence ID" value="KAF7273353.1"/>
    <property type="molecule type" value="Genomic_DNA"/>
</dbReference>
<dbReference type="PIRSF" id="PIRSF006336">
    <property type="entry name" value="B-gal"/>
    <property type="match status" value="1"/>
</dbReference>
<feature type="active site" description="Proton donor" evidence="2">
    <location>
        <position position="124"/>
    </location>
</feature>
<feature type="domain" description="Glycoside hydrolase 35 catalytic" evidence="3">
    <location>
        <begin position="1"/>
        <end position="296"/>
    </location>
</feature>
<dbReference type="Gene3D" id="2.60.120.260">
    <property type="entry name" value="Galactose-binding domain-like"/>
    <property type="match status" value="2"/>
</dbReference>
<dbReference type="Pfam" id="PF21317">
    <property type="entry name" value="BetaGal_ABD_1"/>
    <property type="match status" value="1"/>
</dbReference>
<dbReference type="InterPro" id="IPR026283">
    <property type="entry name" value="B-gal_1-like"/>
</dbReference>
<proteinExistence type="inferred from homology"/>
<dbReference type="GO" id="GO:0005975">
    <property type="term" value="P:carbohydrate metabolic process"/>
    <property type="evidence" value="ECO:0007669"/>
    <property type="project" value="InterPro"/>
</dbReference>
<dbReference type="AlphaFoldDB" id="A0A834I887"/>
<dbReference type="Proteomes" id="UP000625711">
    <property type="component" value="Unassembled WGS sequence"/>
</dbReference>
<comment type="caution">
    <text evidence="5">The sequence shown here is derived from an EMBL/GenBank/DDBJ whole genome shotgun (WGS) entry which is preliminary data.</text>
</comment>
<feature type="active site" description="Nucleophile" evidence="2">
    <location>
        <position position="200"/>
    </location>
</feature>
<dbReference type="GO" id="GO:0004565">
    <property type="term" value="F:beta-galactosidase activity"/>
    <property type="evidence" value="ECO:0007669"/>
    <property type="project" value="InterPro"/>
</dbReference>
<dbReference type="OrthoDB" id="1657402at2759"/>
<dbReference type="FunFam" id="2.60.120.260:FF:000049">
    <property type="entry name" value="Beta-galactosidase"/>
    <property type="match status" value="1"/>
</dbReference>
<evidence type="ECO:0008006" key="7">
    <source>
        <dbReference type="Google" id="ProtNLM"/>
    </source>
</evidence>
<feature type="domain" description="Beta-galactosidase 1-like first all-beta" evidence="4">
    <location>
        <begin position="356"/>
        <end position="475"/>
    </location>
</feature>
<dbReference type="PANTHER" id="PTHR23421">
    <property type="entry name" value="BETA-GALACTOSIDASE RELATED"/>
    <property type="match status" value="1"/>
</dbReference>
<evidence type="ECO:0000256" key="2">
    <source>
        <dbReference type="PIRSR" id="PIRSR006336-1"/>
    </source>
</evidence>
<name>A0A834I887_RHYFE</name>
<evidence type="ECO:0000259" key="4">
    <source>
        <dbReference type="Pfam" id="PF21317"/>
    </source>
</evidence>
<keyword evidence="6" id="KW-1185">Reference proteome</keyword>
<evidence type="ECO:0000313" key="5">
    <source>
        <dbReference type="EMBL" id="KAF7273353.1"/>
    </source>
</evidence>
<sequence>MRAVGLNTVETYVPWNLHELHPGSYDFGDGGSDFEEFLDIKKFLTLAQEEDLFVILRPGPYICAEWDFGGLPSWLLRNSSMKIRTNDSVYINYVSKYFKVLLGLIEPLQFTKGGSIIAVQIENEYGHIRNEDKSYLRSIIQILRDNNVVELLFTSDTLKSKTAGALPGEYLMTANFNDDAKSNLDTLKTYQSNKPNMVMEYYAGWYDQINEEHNTLDLATYKRVYTDILTYPASVNIYMFVGGTNFGFTAGASDASSDMNNAGLQPVTTSYDYDAPISECGDLTDKYFATADMIGNYSRQKLDLSIGPIDPNRTSYRDIEIKEQILLSEIINNFTDIIESENVMPMELLPINNNSGQNFGYVVYRKKYINLTANAVLKISGYVRDHVLVLVNDLLINPVLSHPDDLNKFGFWRLKDSTIVLTDKDIENATVDLVVENNSRNNYGSLDQFQQYKGLTDDVFIDNEPIRNWQIMPLEFKKSWNLQLSGWHPIITKEATPALYRVSLHRLRHFVKFLQN</sequence>
<organism evidence="5 6">
    <name type="scientific">Rhynchophorus ferrugineus</name>
    <name type="common">Red palm weevil</name>
    <name type="synonym">Curculio ferrugineus</name>
    <dbReference type="NCBI Taxonomy" id="354439"/>
    <lineage>
        <taxon>Eukaryota</taxon>
        <taxon>Metazoa</taxon>
        <taxon>Ecdysozoa</taxon>
        <taxon>Arthropoda</taxon>
        <taxon>Hexapoda</taxon>
        <taxon>Insecta</taxon>
        <taxon>Pterygota</taxon>
        <taxon>Neoptera</taxon>
        <taxon>Endopterygota</taxon>
        <taxon>Coleoptera</taxon>
        <taxon>Polyphaga</taxon>
        <taxon>Cucujiformia</taxon>
        <taxon>Curculionidae</taxon>
        <taxon>Dryophthorinae</taxon>
        <taxon>Rhynchophorus</taxon>
    </lineage>
</organism>
<dbReference type="PRINTS" id="PR00742">
    <property type="entry name" value="GLHYDRLASE35"/>
</dbReference>
<dbReference type="InterPro" id="IPR001944">
    <property type="entry name" value="Glycoside_Hdrlase_35"/>
</dbReference>
<dbReference type="InterPro" id="IPR031330">
    <property type="entry name" value="Gly_Hdrlase_35_cat"/>
</dbReference>
<dbReference type="Pfam" id="PF01301">
    <property type="entry name" value="Glyco_hydro_35"/>
    <property type="match status" value="1"/>
</dbReference>
<reference evidence="5" key="1">
    <citation type="submission" date="2020-08" db="EMBL/GenBank/DDBJ databases">
        <title>Genome sequencing and assembly of the red palm weevil Rhynchophorus ferrugineus.</title>
        <authorList>
            <person name="Dias G.B."/>
            <person name="Bergman C.M."/>
            <person name="Manee M."/>
        </authorList>
    </citation>
    <scope>NUCLEOTIDE SEQUENCE</scope>
    <source>
        <strain evidence="5">AA-2017</strain>
        <tissue evidence="5">Whole larva</tissue>
    </source>
</reference>
<dbReference type="InterPro" id="IPR048912">
    <property type="entry name" value="BetaGal1-like_ABD1"/>
</dbReference>
<dbReference type="SUPFAM" id="SSF51445">
    <property type="entry name" value="(Trans)glycosidases"/>
    <property type="match status" value="1"/>
</dbReference>
<accession>A0A834I887</accession>
<gene>
    <name evidence="5" type="ORF">GWI33_013940</name>
</gene>
<dbReference type="Gene3D" id="3.20.20.80">
    <property type="entry name" value="Glycosidases"/>
    <property type="match status" value="1"/>
</dbReference>